<sequence length="139" mass="14685">MHAVQVVCLEVDLSFLFLFLGLGLPSVERGPVICGSFANVSELAEFPFEFGTPAGNPSPVCFPGIALTESGAVHCKSTNSGPGCELLPCCSSKSVFFFPLFGTVFPSLGTCLIAREFSTNELGIEPLSFKSGMLAVWLV</sequence>
<dbReference type="EMBL" id="GGEC01027401">
    <property type="protein sequence ID" value="MBX07885.1"/>
    <property type="molecule type" value="Transcribed_RNA"/>
</dbReference>
<protein>
    <submittedName>
        <fullName evidence="2">Serine/threonine-protein kinase ATM-like</fullName>
    </submittedName>
</protein>
<feature type="signal peptide" evidence="1">
    <location>
        <begin position="1"/>
        <end position="29"/>
    </location>
</feature>
<proteinExistence type="predicted"/>
<keyword evidence="2" id="KW-0808">Transferase</keyword>
<accession>A0A2P2KQC1</accession>
<evidence type="ECO:0000313" key="2">
    <source>
        <dbReference type="EMBL" id="MBX07887.1"/>
    </source>
</evidence>
<name>A0A2P2KQC1_RHIMU</name>
<keyword evidence="1" id="KW-0732">Signal</keyword>
<keyword evidence="2" id="KW-0418">Kinase</keyword>
<feature type="chain" id="PRO_5015085034" evidence="1">
    <location>
        <begin position="30"/>
        <end position="139"/>
    </location>
</feature>
<organism evidence="2">
    <name type="scientific">Rhizophora mucronata</name>
    <name type="common">Asiatic mangrove</name>
    <dbReference type="NCBI Taxonomy" id="61149"/>
    <lineage>
        <taxon>Eukaryota</taxon>
        <taxon>Viridiplantae</taxon>
        <taxon>Streptophyta</taxon>
        <taxon>Embryophyta</taxon>
        <taxon>Tracheophyta</taxon>
        <taxon>Spermatophyta</taxon>
        <taxon>Magnoliopsida</taxon>
        <taxon>eudicotyledons</taxon>
        <taxon>Gunneridae</taxon>
        <taxon>Pentapetalae</taxon>
        <taxon>rosids</taxon>
        <taxon>fabids</taxon>
        <taxon>Malpighiales</taxon>
        <taxon>Rhizophoraceae</taxon>
        <taxon>Rhizophora</taxon>
    </lineage>
</organism>
<dbReference type="GO" id="GO:0016301">
    <property type="term" value="F:kinase activity"/>
    <property type="evidence" value="ECO:0007669"/>
    <property type="project" value="UniProtKB-KW"/>
</dbReference>
<dbReference type="AlphaFoldDB" id="A0A2P2KQC1"/>
<evidence type="ECO:0000256" key="1">
    <source>
        <dbReference type="SAM" id="SignalP"/>
    </source>
</evidence>
<reference evidence="2" key="1">
    <citation type="submission" date="2018-02" db="EMBL/GenBank/DDBJ databases">
        <title>Rhizophora mucronata_Transcriptome.</title>
        <authorList>
            <person name="Meera S.P."/>
            <person name="Sreeshan A."/>
            <person name="Augustine A."/>
        </authorList>
    </citation>
    <scope>NUCLEOTIDE SEQUENCE</scope>
    <source>
        <tissue evidence="2">Leaf</tissue>
    </source>
</reference>
<dbReference type="EMBL" id="GGEC01027403">
    <property type="protein sequence ID" value="MBX07887.1"/>
    <property type="molecule type" value="Transcribed_RNA"/>
</dbReference>